<gene>
    <name evidence="1" type="ORF">NLG97_g6540</name>
</gene>
<reference evidence="1" key="1">
    <citation type="submission" date="2022-07" db="EMBL/GenBank/DDBJ databases">
        <title>Genome Sequence of Lecanicillium saksenae.</title>
        <authorList>
            <person name="Buettner E."/>
        </authorList>
    </citation>
    <scope>NUCLEOTIDE SEQUENCE</scope>
    <source>
        <strain evidence="1">VT-O1</strain>
    </source>
</reference>
<dbReference type="Proteomes" id="UP001148737">
    <property type="component" value="Unassembled WGS sequence"/>
</dbReference>
<evidence type="ECO:0000313" key="2">
    <source>
        <dbReference type="Proteomes" id="UP001148737"/>
    </source>
</evidence>
<sequence length="554" mass="59170">MSTSIVSNTSTSLQGEAELAMLEGVTPPQSTYPTQSTKDVEKVERESRRSITGISWFLVCVATFSANLLYGLDTTIAADIQGAVSTAMNNVSELGWLGVGFSLGSTVAILPLGQAYGMFDQKWLFIGSLLNFAAGSALCGAAPSMNALIVGRVWAGAGGAGMYLGTINLMASLTTPTESALYFALEAFVYGAGCILGPIVGGLLADSSATWRWAFYLNLVIFGVMSPVYLLVLPAVPRATDISFLTKLKKLDWVGATLTAAMYTCLAVGLAFGGTIWAWSDGRFIALMVLVGVFVGAFCLQQHFAILTTKENRLFPCDFLANLELVILYINMTASITAFFVAAYYIPLYFLFIHGETGTQTAVRLLPLVFAYVVSILFAGYALQRTGYRMVWYLVSGLFLVAGGAAMYTVTADTPASHVYGFSLLVGLGLVTSQSGYSLSAAIVKPHRIPDAMQFMNIAQGKAALLGLTIASPIFQNESFKGLKRLLAGQGFSDAEIRAAIAGSRSEVLQKIGPELKKKALDVIVRAIQLDWILVIVGGAVVVTASLFLPKRRF</sequence>
<comment type="caution">
    <text evidence="1">The sequence shown here is derived from an EMBL/GenBank/DDBJ whole genome shotgun (WGS) entry which is preliminary data.</text>
</comment>
<proteinExistence type="predicted"/>
<evidence type="ECO:0000313" key="1">
    <source>
        <dbReference type="EMBL" id="KAJ3486820.1"/>
    </source>
</evidence>
<organism evidence="1 2">
    <name type="scientific">Lecanicillium saksenae</name>
    <dbReference type="NCBI Taxonomy" id="468837"/>
    <lineage>
        <taxon>Eukaryota</taxon>
        <taxon>Fungi</taxon>
        <taxon>Dikarya</taxon>
        <taxon>Ascomycota</taxon>
        <taxon>Pezizomycotina</taxon>
        <taxon>Sordariomycetes</taxon>
        <taxon>Hypocreomycetidae</taxon>
        <taxon>Hypocreales</taxon>
        <taxon>Cordycipitaceae</taxon>
        <taxon>Lecanicillium</taxon>
    </lineage>
</organism>
<name>A0ACC1QSI5_9HYPO</name>
<accession>A0ACC1QSI5</accession>
<dbReference type="EMBL" id="JANAKD010000877">
    <property type="protein sequence ID" value="KAJ3486820.1"/>
    <property type="molecule type" value="Genomic_DNA"/>
</dbReference>
<protein>
    <submittedName>
        <fullName evidence="1">Uncharacterized protein</fullName>
    </submittedName>
</protein>
<keyword evidence="2" id="KW-1185">Reference proteome</keyword>